<evidence type="ECO:0000256" key="5">
    <source>
        <dbReference type="ARBA" id="ARBA00022989"/>
    </source>
</evidence>
<protein>
    <recommendedName>
        <fullName evidence="8">ABC transmembrane type-1 domain-containing protein</fullName>
    </recommendedName>
</protein>
<dbReference type="PANTHER" id="PTHR30193:SF18">
    <property type="entry name" value="OSMOPROTECTIVE COMPOUNDS UPTAKE PERMEASE PROTEIN GGTC"/>
    <property type="match status" value="1"/>
</dbReference>
<gene>
    <name evidence="9" type="ORF">GCM10025866_15950</name>
</gene>
<dbReference type="SUPFAM" id="SSF161098">
    <property type="entry name" value="MetI-like"/>
    <property type="match status" value="1"/>
</dbReference>
<feature type="transmembrane region" description="Helical" evidence="7">
    <location>
        <begin position="349"/>
        <end position="367"/>
    </location>
</feature>
<dbReference type="RefSeq" id="WP_286278936.1">
    <property type="nucleotide sequence ID" value="NZ_AP027731.1"/>
</dbReference>
<evidence type="ECO:0000313" key="10">
    <source>
        <dbReference type="Proteomes" id="UP001321498"/>
    </source>
</evidence>
<keyword evidence="5 7" id="KW-1133">Transmembrane helix</keyword>
<dbReference type="PANTHER" id="PTHR30193">
    <property type="entry name" value="ABC TRANSPORTER PERMEASE PROTEIN"/>
    <property type="match status" value="1"/>
</dbReference>
<sequence>MLKRFFDWLGDLPPLAQIPVIILAFLAVVGLLLFFLEVAPRRGRNYTILRAAVAVLVPAVVLFLFGSIWWAIAVAAVLGGALFLLDYRSRQGAGYLLQLFGFLAPAMFLLLVGLIYPSIQTIFQAFLSSRGRFVGLDNFAWIFSQPDNLITIRNTIIWVLVVPIVSTAAGLAYAVFIDRSRGEKFFKILVFMPMAISFVGASIIWRFIYGYREAGNSQYGLLNQLVVWFGGTPVNWLQNAPLNTFLLIVVLIWVQTGFAMVVLSAAIKGVPTEQVEAAELDGTNAWQRFTNVTVPGIRSSLVVVLTTISIASLKVFDIVRTMGTAYPDTGVIANDMVTLAQNFETGRSAAFAVLLFILVLPIVIYNARVIKSQREIR</sequence>
<proteinExistence type="inferred from homology"/>
<dbReference type="EMBL" id="AP027731">
    <property type="protein sequence ID" value="BDZ45686.1"/>
    <property type="molecule type" value="Genomic_DNA"/>
</dbReference>
<evidence type="ECO:0000256" key="4">
    <source>
        <dbReference type="ARBA" id="ARBA00022692"/>
    </source>
</evidence>
<feature type="domain" description="ABC transmembrane type-1" evidence="8">
    <location>
        <begin position="152"/>
        <end position="366"/>
    </location>
</feature>
<feature type="transmembrane region" description="Helical" evidence="7">
    <location>
        <begin position="48"/>
        <end position="64"/>
    </location>
</feature>
<dbReference type="Gene3D" id="1.10.3720.10">
    <property type="entry name" value="MetI-like"/>
    <property type="match status" value="1"/>
</dbReference>
<name>A0ABN6XLD7_9MICO</name>
<comment type="subcellular location">
    <subcellularLocation>
        <location evidence="1 7">Cell membrane</location>
        <topology evidence="1 7">Multi-pass membrane protein</topology>
    </subcellularLocation>
</comment>
<comment type="similarity">
    <text evidence="7">Belongs to the binding-protein-dependent transport system permease family.</text>
</comment>
<evidence type="ECO:0000256" key="2">
    <source>
        <dbReference type="ARBA" id="ARBA00022448"/>
    </source>
</evidence>
<evidence type="ECO:0000259" key="8">
    <source>
        <dbReference type="PROSITE" id="PS50928"/>
    </source>
</evidence>
<keyword evidence="2 7" id="KW-0813">Transport</keyword>
<accession>A0ABN6XLD7</accession>
<feature type="transmembrane region" description="Helical" evidence="7">
    <location>
        <begin position="188"/>
        <end position="208"/>
    </location>
</feature>
<evidence type="ECO:0000256" key="1">
    <source>
        <dbReference type="ARBA" id="ARBA00004651"/>
    </source>
</evidence>
<dbReference type="PROSITE" id="PS50928">
    <property type="entry name" value="ABC_TM1"/>
    <property type="match status" value="1"/>
</dbReference>
<evidence type="ECO:0000256" key="3">
    <source>
        <dbReference type="ARBA" id="ARBA00022475"/>
    </source>
</evidence>
<feature type="transmembrane region" description="Helical" evidence="7">
    <location>
        <begin position="156"/>
        <end position="176"/>
    </location>
</feature>
<feature type="transmembrane region" description="Helical" evidence="7">
    <location>
        <begin position="244"/>
        <end position="267"/>
    </location>
</feature>
<keyword evidence="4 7" id="KW-0812">Transmembrane</keyword>
<feature type="transmembrane region" description="Helical" evidence="7">
    <location>
        <begin position="15"/>
        <end position="36"/>
    </location>
</feature>
<dbReference type="InterPro" id="IPR035906">
    <property type="entry name" value="MetI-like_sf"/>
</dbReference>
<dbReference type="Pfam" id="PF00528">
    <property type="entry name" value="BPD_transp_1"/>
    <property type="match status" value="1"/>
</dbReference>
<reference evidence="10" key="1">
    <citation type="journal article" date="2019" name="Int. J. Syst. Evol. Microbiol.">
        <title>The Global Catalogue of Microorganisms (GCM) 10K type strain sequencing project: providing services to taxonomists for standard genome sequencing and annotation.</title>
        <authorList>
            <consortium name="The Broad Institute Genomics Platform"/>
            <consortium name="The Broad Institute Genome Sequencing Center for Infectious Disease"/>
            <person name="Wu L."/>
            <person name="Ma J."/>
        </authorList>
    </citation>
    <scope>NUCLEOTIDE SEQUENCE [LARGE SCALE GENOMIC DNA]</scope>
    <source>
        <strain evidence="10">NBRC 108725</strain>
    </source>
</reference>
<dbReference type="InterPro" id="IPR000515">
    <property type="entry name" value="MetI-like"/>
</dbReference>
<evidence type="ECO:0000256" key="6">
    <source>
        <dbReference type="ARBA" id="ARBA00023136"/>
    </source>
</evidence>
<keyword evidence="3" id="KW-1003">Cell membrane</keyword>
<keyword evidence="6 7" id="KW-0472">Membrane</keyword>
<evidence type="ECO:0000313" key="9">
    <source>
        <dbReference type="EMBL" id="BDZ45686.1"/>
    </source>
</evidence>
<dbReference type="InterPro" id="IPR051393">
    <property type="entry name" value="ABC_transporter_permease"/>
</dbReference>
<keyword evidence="10" id="KW-1185">Reference proteome</keyword>
<evidence type="ECO:0000256" key="7">
    <source>
        <dbReference type="RuleBase" id="RU363032"/>
    </source>
</evidence>
<organism evidence="9 10">
    <name type="scientific">Naasia aerilata</name>
    <dbReference type="NCBI Taxonomy" id="1162966"/>
    <lineage>
        <taxon>Bacteria</taxon>
        <taxon>Bacillati</taxon>
        <taxon>Actinomycetota</taxon>
        <taxon>Actinomycetes</taxon>
        <taxon>Micrococcales</taxon>
        <taxon>Microbacteriaceae</taxon>
        <taxon>Naasia</taxon>
    </lineage>
</organism>
<feature type="transmembrane region" description="Helical" evidence="7">
    <location>
        <begin position="99"/>
        <end position="119"/>
    </location>
</feature>
<dbReference type="CDD" id="cd06261">
    <property type="entry name" value="TM_PBP2"/>
    <property type="match status" value="1"/>
</dbReference>
<dbReference type="Proteomes" id="UP001321498">
    <property type="component" value="Chromosome"/>
</dbReference>